<reference evidence="2" key="1">
    <citation type="submission" date="2018-06" db="EMBL/GenBank/DDBJ databases">
        <authorList>
            <consortium name="Pathogen Informatics"/>
            <person name="Doyle S."/>
        </authorList>
    </citation>
    <scope>NUCLEOTIDE SEQUENCE [LARGE SCALE GENOMIC DNA]</scope>
    <source>
        <strain evidence="2">NCTC13765</strain>
    </source>
</reference>
<evidence type="ECO:0000256" key="1">
    <source>
        <dbReference type="SAM" id="Phobius"/>
    </source>
</evidence>
<keyword evidence="1" id="KW-0812">Transmembrane</keyword>
<feature type="transmembrane region" description="Helical" evidence="1">
    <location>
        <begin position="12"/>
        <end position="29"/>
    </location>
</feature>
<keyword evidence="1" id="KW-1133">Transmembrane helix</keyword>
<feature type="transmembrane region" description="Helical" evidence="1">
    <location>
        <begin position="35"/>
        <end position="51"/>
    </location>
</feature>
<dbReference type="Proteomes" id="UP000254634">
    <property type="component" value="Unassembled WGS sequence"/>
</dbReference>
<keyword evidence="1" id="KW-0472">Membrane</keyword>
<dbReference type="EMBL" id="UHFR01000005">
    <property type="protein sequence ID" value="SUN76603.1"/>
    <property type="molecule type" value="Genomic_DNA"/>
</dbReference>
<dbReference type="STRING" id="1123307.GCA_000380065_01073"/>
<gene>
    <name evidence="2" type="ORF">NCTC13765_01099</name>
</gene>
<organism evidence="2 3">
    <name type="scientific">Streptococcus massiliensis</name>
    <dbReference type="NCBI Taxonomy" id="313439"/>
    <lineage>
        <taxon>Bacteria</taxon>
        <taxon>Bacillati</taxon>
        <taxon>Bacillota</taxon>
        <taxon>Bacilli</taxon>
        <taxon>Lactobacillales</taxon>
        <taxon>Streptococcaceae</taxon>
        <taxon>Streptococcus</taxon>
    </lineage>
</organism>
<protein>
    <submittedName>
        <fullName evidence="2">Uncharacterized protein</fullName>
    </submittedName>
</protein>
<evidence type="ECO:0000313" key="2">
    <source>
        <dbReference type="EMBL" id="SUN76603.1"/>
    </source>
</evidence>
<dbReference type="AlphaFoldDB" id="A0A380KXC3"/>
<proteinExistence type="predicted"/>
<accession>A0A380KXC3</accession>
<sequence length="54" mass="6273">MKKEDIKRIKLFFIIIILAIDIYLAFYGFTHNNMLLAGVGLLGMLSLFINLKRK</sequence>
<evidence type="ECO:0000313" key="3">
    <source>
        <dbReference type="Proteomes" id="UP000254634"/>
    </source>
</evidence>
<name>A0A380KXC3_9STRE</name>
<keyword evidence="3" id="KW-1185">Reference proteome</keyword>
<dbReference type="RefSeq" id="WP_018371772.1">
    <property type="nucleotide sequence ID" value="NZ_UHFR01000005.1"/>
</dbReference>